<sequence>MADFNQARNKRGITISAIVVVIGILIGNIMPPIAVFLMKLLPNGAQTDAHFVSEDSTVLNLWALLDPNKDPAAASTATCVDLPTPGCTHLEGPAELAQTITTSSTDKFMETNVDSLMRVIIGGEPYAEVEDHHRLNRDSNYPVTEPVATKLFTIPPLNSGVSVPAHTLEGLQYFFPFETERRSYQYADPIVWELVPLDYVDPVEVNGVRAYKFHAEVPPSSLIESILDAYSGSAADEALESIARLSPVEQFQLALGLDDATAEGVKAVTEGPAERFFSPEEMERFEYAEGQQVRLQPYYEATRTFFVEPKTGTVLDHHVDVDIFFAENNLQARAISEENLRNPVRTIFSADFAFDEATQQAQLDVATPQMARIRALQAVSLVANVTTIAALVVLAWLLVRRRRHRATLNIDEAQA</sequence>
<evidence type="ECO:0000256" key="1">
    <source>
        <dbReference type="SAM" id="Phobius"/>
    </source>
</evidence>
<gene>
    <name evidence="2" type="ORF">NCTC11862_00774</name>
</gene>
<dbReference type="Proteomes" id="UP000254467">
    <property type="component" value="Unassembled WGS sequence"/>
</dbReference>
<proteinExistence type="predicted"/>
<reference evidence="2 3" key="1">
    <citation type="submission" date="2018-06" db="EMBL/GenBank/DDBJ databases">
        <authorList>
            <consortium name="Pathogen Informatics"/>
            <person name="Doyle S."/>
        </authorList>
    </citation>
    <scope>NUCLEOTIDE SEQUENCE [LARGE SCALE GENOMIC DNA]</scope>
    <source>
        <strain evidence="2 3">NCTC11862</strain>
    </source>
</reference>
<dbReference type="Pfam" id="PF11271">
    <property type="entry name" value="PorA"/>
    <property type="match status" value="1"/>
</dbReference>
<name>A0A376CLA9_9CORY</name>
<dbReference type="AlphaFoldDB" id="A0A376CLA9"/>
<dbReference type="RefSeq" id="WP_018582316.1">
    <property type="nucleotide sequence ID" value="NZ_LDYD01000003.1"/>
</dbReference>
<dbReference type="STRING" id="35756.GCA_001044155_00617"/>
<keyword evidence="1" id="KW-1133">Transmembrane helix</keyword>
<keyword evidence="1" id="KW-0472">Membrane</keyword>
<evidence type="ECO:0000313" key="2">
    <source>
        <dbReference type="EMBL" id="STC68997.1"/>
    </source>
</evidence>
<evidence type="ECO:0000313" key="3">
    <source>
        <dbReference type="Proteomes" id="UP000254467"/>
    </source>
</evidence>
<keyword evidence="3" id="KW-1185">Reference proteome</keyword>
<accession>A0A376CLA9</accession>
<protein>
    <submittedName>
        <fullName evidence="2">Putative integral membrane protein</fullName>
    </submittedName>
</protein>
<dbReference type="EMBL" id="UFXQ01000001">
    <property type="protein sequence ID" value="STC68997.1"/>
    <property type="molecule type" value="Genomic_DNA"/>
</dbReference>
<dbReference type="InterPro" id="IPR021424">
    <property type="entry name" value="PorA"/>
</dbReference>
<organism evidence="2 3">
    <name type="scientific">Corynebacterium pilosum</name>
    <dbReference type="NCBI Taxonomy" id="35756"/>
    <lineage>
        <taxon>Bacteria</taxon>
        <taxon>Bacillati</taxon>
        <taxon>Actinomycetota</taxon>
        <taxon>Actinomycetes</taxon>
        <taxon>Mycobacteriales</taxon>
        <taxon>Corynebacteriaceae</taxon>
        <taxon>Corynebacterium</taxon>
    </lineage>
</organism>
<feature type="transmembrane region" description="Helical" evidence="1">
    <location>
        <begin position="12"/>
        <end position="38"/>
    </location>
</feature>
<keyword evidence="1" id="KW-0812">Transmembrane</keyword>
<feature type="transmembrane region" description="Helical" evidence="1">
    <location>
        <begin position="378"/>
        <end position="399"/>
    </location>
</feature>